<reference evidence="3" key="1">
    <citation type="submission" date="2011-07" db="EMBL/GenBank/DDBJ databases">
        <title>Divergent evolution of antigenic variation in African trypanosomes.</title>
        <authorList>
            <person name="Jackson A.P."/>
            <person name="Berry A."/>
            <person name="Allison H.C."/>
            <person name="Burton P."/>
            <person name="Anderson J."/>
            <person name="Aslett M."/>
            <person name="Brown R."/>
            <person name="Corton N."/>
            <person name="Harris D."/>
            <person name="Hauser H."/>
            <person name="Gamble J."/>
            <person name="Gilderthorp R."/>
            <person name="McQuillan J."/>
            <person name="Quail M.A."/>
            <person name="Sanders M."/>
            <person name="Van Tonder A."/>
            <person name="Ginger M.L."/>
            <person name="Donelson J.E."/>
            <person name="Field M.C."/>
            <person name="Barry J.D."/>
            <person name="Berriman M."/>
            <person name="Hertz-Fowler C."/>
        </authorList>
    </citation>
    <scope>NUCLEOTIDE SEQUENCE [LARGE SCALE GENOMIC DNA]</scope>
    <source>
        <strain evidence="3">IL3000</strain>
    </source>
</reference>
<organism evidence="2 3">
    <name type="scientific">Trypanosoma congolense (strain IL3000)</name>
    <dbReference type="NCBI Taxonomy" id="1068625"/>
    <lineage>
        <taxon>Eukaryota</taxon>
        <taxon>Discoba</taxon>
        <taxon>Euglenozoa</taxon>
        <taxon>Kinetoplastea</taxon>
        <taxon>Metakinetoplastina</taxon>
        <taxon>Trypanosomatida</taxon>
        <taxon>Trypanosomatidae</taxon>
        <taxon>Trypanosoma</taxon>
        <taxon>Nannomonas</taxon>
    </lineage>
</organism>
<feature type="repeat" description="WD" evidence="1">
    <location>
        <begin position="257"/>
        <end position="288"/>
    </location>
</feature>
<dbReference type="InterPro" id="IPR015943">
    <property type="entry name" value="WD40/YVTN_repeat-like_dom_sf"/>
</dbReference>
<keyword evidence="3" id="KW-1185">Reference proteome</keyword>
<evidence type="ECO:0000313" key="2">
    <source>
        <dbReference type="EMBL" id="CCD16631.1"/>
    </source>
</evidence>
<accession>F9WH42</accession>
<proteinExistence type="predicted"/>
<reference evidence="2 3" key="2">
    <citation type="journal article" date="2012" name="Proc. Natl. Acad. Sci. U.S.A.">
        <title>Antigenic diversity is generated by distinct evolutionary mechanisms in African trypanosome species.</title>
        <authorList>
            <person name="Jackson A.P."/>
            <person name="Berry A."/>
            <person name="Aslett M."/>
            <person name="Allison H.C."/>
            <person name="Burton P."/>
            <person name="Vavrova-Anderson J."/>
            <person name="Brown R."/>
            <person name="Browne H."/>
            <person name="Corton N."/>
            <person name="Hauser H."/>
            <person name="Gamble J."/>
            <person name="Gilderthorp R."/>
            <person name="Marcello L."/>
            <person name="McQuillan J."/>
            <person name="Otto T.D."/>
            <person name="Quail M.A."/>
            <person name="Sanders M.J."/>
            <person name="van Tonder A."/>
            <person name="Ginger M.L."/>
            <person name="Field M.C."/>
            <person name="Barry J.D."/>
            <person name="Hertz-Fowler C."/>
            <person name="Berriman M."/>
        </authorList>
    </citation>
    <scope>NUCLEOTIDE SEQUENCE [LARGE SCALE GENOMIC DNA]</scope>
    <source>
        <strain evidence="2 3">IL3000</strain>
    </source>
</reference>
<sequence length="348" mass="37256">MNGMCHVLTHRHRTNRLPASLLYNNLTLIDECAVIVYASHNNCAVVDLSNQKVHLLPLEAVDEPIVHCTATFLPCGGANEGPEILILLTTQSSTQLWTPTRPLSVVSHGGVHGNGSCGAIAPASTRGVNIILGTSKGVVMFAAYHAKRPATKQRENSSENTSPIFRVVSAVKGHKDNAVTAVQVNRYYNSPLLAVSGDVAGQLLLWSHDQQPFVSISTLECVTAVQIVSGGDYVVAANGAGRLIMLDSHTGSTCIDVCAHSRWIYTLSYHPMCNVLLSGAEDGYVILWLTPAHGSQNVTEFRPTAAHHMQNALPTGAAVSADASQVFITVYDMDGVHQYKITNSKKGP</sequence>
<dbReference type="PROSITE" id="PS50294">
    <property type="entry name" value="WD_REPEATS_REGION"/>
    <property type="match status" value="1"/>
</dbReference>
<dbReference type="EMBL" id="CAEQ01002371">
    <property type="protein sequence ID" value="CCD16631.1"/>
    <property type="molecule type" value="Genomic_DNA"/>
</dbReference>
<dbReference type="SMART" id="SM00320">
    <property type="entry name" value="WD40"/>
    <property type="match status" value="3"/>
</dbReference>
<comment type="caution">
    <text evidence="2">The sequence shown here is derived from an EMBL/GenBank/DDBJ whole genome shotgun (WGS) entry which is preliminary data.</text>
</comment>
<gene>
    <name evidence="2" type="ORF">TCIL3000_0_15400</name>
</gene>
<dbReference type="Proteomes" id="UP000000702">
    <property type="component" value="Unassembled WGS sequence"/>
</dbReference>
<dbReference type="Gene3D" id="2.130.10.10">
    <property type="entry name" value="YVTN repeat-like/Quinoprotein amine dehydrogenase"/>
    <property type="match status" value="1"/>
</dbReference>
<dbReference type="AlphaFoldDB" id="F9WH42"/>
<name>F9WH42_TRYCI</name>
<dbReference type="InterPro" id="IPR001680">
    <property type="entry name" value="WD40_rpt"/>
</dbReference>
<dbReference type="Pfam" id="PF00400">
    <property type="entry name" value="WD40"/>
    <property type="match status" value="1"/>
</dbReference>
<evidence type="ECO:0000256" key="1">
    <source>
        <dbReference type="PROSITE-ProRule" id="PRU00221"/>
    </source>
</evidence>
<keyword evidence="1" id="KW-0853">WD repeat</keyword>
<dbReference type="VEuPathDB" id="TriTrypDB:TcIL3000_0_15400"/>
<protein>
    <submittedName>
        <fullName evidence="2">WGS project CAEQ00000000 data, annotated contig 591</fullName>
    </submittedName>
</protein>
<dbReference type="SUPFAM" id="SSF69322">
    <property type="entry name" value="Tricorn protease domain 2"/>
    <property type="match status" value="1"/>
</dbReference>
<dbReference type="OMA" id="RWINAMV"/>
<evidence type="ECO:0000313" key="3">
    <source>
        <dbReference type="Proteomes" id="UP000000702"/>
    </source>
</evidence>
<dbReference type="PROSITE" id="PS50082">
    <property type="entry name" value="WD_REPEATS_2"/>
    <property type="match status" value="1"/>
</dbReference>